<dbReference type="AlphaFoldDB" id="Q1YPQ3"/>
<organism evidence="1 2">
    <name type="scientific">gamma proteobacterium HTCC2207</name>
    <dbReference type="NCBI Taxonomy" id="314287"/>
    <lineage>
        <taxon>Bacteria</taxon>
        <taxon>Pseudomonadati</taxon>
        <taxon>Pseudomonadota</taxon>
        <taxon>Gammaproteobacteria</taxon>
        <taxon>Cellvibrionales</taxon>
        <taxon>Porticoccaceae</taxon>
        <taxon>SAR92 clade</taxon>
    </lineage>
</organism>
<dbReference type="EMBL" id="AAPI01000008">
    <property type="protein sequence ID" value="EAS46306.1"/>
    <property type="molecule type" value="Genomic_DNA"/>
</dbReference>
<name>Q1YPQ3_9GAMM</name>
<dbReference type="HOGENOM" id="CLU_3184082_0_0_6"/>
<keyword evidence="2" id="KW-1185">Reference proteome</keyword>
<dbReference type="Proteomes" id="UP000005555">
    <property type="component" value="Unassembled WGS sequence"/>
</dbReference>
<reference evidence="1 2" key="1">
    <citation type="submission" date="2006-03" db="EMBL/GenBank/DDBJ databases">
        <authorList>
            <person name="Giovannoni S.J."/>
            <person name="Cho J.-C."/>
            <person name="Ferriera S."/>
            <person name="Johnson J."/>
            <person name="Kravitz S."/>
            <person name="Halpern A."/>
            <person name="Remington K."/>
            <person name="Beeson K."/>
            <person name="Tran B."/>
            <person name="Rogers Y.-H."/>
            <person name="Friedman R."/>
            <person name="Venter J.C."/>
        </authorList>
    </citation>
    <scope>NUCLEOTIDE SEQUENCE [LARGE SCALE GENOMIC DNA]</scope>
    <source>
        <strain evidence="1 2">HTCC2207</strain>
    </source>
</reference>
<comment type="caution">
    <text evidence="1">The sequence shown here is derived from an EMBL/GenBank/DDBJ whole genome shotgun (WGS) entry which is preliminary data.</text>
</comment>
<evidence type="ECO:0000313" key="2">
    <source>
        <dbReference type="Proteomes" id="UP000005555"/>
    </source>
</evidence>
<evidence type="ECO:0000313" key="1">
    <source>
        <dbReference type="EMBL" id="EAS46306.1"/>
    </source>
</evidence>
<accession>Q1YPQ3</accession>
<proteinExistence type="predicted"/>
<protein>
    <submittedName>
        <fullName evidence="1">Uncharacterized protein</fullName>
    </submittedName>
</protein>
<sequence length="46" mass="5609">MLLYNKACKDTDTSGLLYEKFEAHRKLMRYEQRAFNQLRKISQIKK</sequence>
<gene>
    <name evidence="1" type="ORF">GB2207_06079</name>
</gene>